<protein>
    <recommendedName>
        <fullName evidence="5">Lipoprotein</fullName>
    </recommendedName>
</protein>
<feature type="region of interest" description="Disordered" evidence="1">
    <location>
        <begin position="23"/>
        <end position="45"/>
    </location>
</feature>
<evidence type="ECO:0000256" key="2">
    <source>
        <dbReference type="SAM" id="SignalP"/>
    </source>
</evidence>
<organism evidence="3 4">
    <name type="scientific">Claveliimonas bilis</name>
    <dbReference type="NCBI Taxonomy" id="3028070"/>
    <lineage>
        <taxon>Bacteria</taxon>
        <taxon>Bacillati</taxon>
        <taxon>Bacillota</taxon>
        <taxon>Clostridia</taxon>
        <taxon>Lachnospirales</taxon>
        <taxon>Lachnospiraceae</taxon>
        <taxon>Claveliimonas</taxon>
    </lineage>
</organism>
<feature type="signal peptide" evidence="2">
    <location>
        <begin position="1"/>
        <end position="22"/>
    </location>
</feature>
<evidence type="ECO:0000256" key="1">
    <source>
        <dbReference type="SAM" id="MobiDB-lite"/>
    </source>
</evidence>
<dbReference type="RefSeq" id="WP_316266536.1">
    <property type="nucleotide sequence ID" value="NZ_AP027742.1"/>
</dbReference>
<feature type="chain" id="PRO_5045114519" description="Lipoprotein" evidence="2">
    <location>
        <begin position="23"/>
        <end position="162"/>
    </location>
</feature>
<evidence type="ECO:0000313" key="4">
    <source>
        <dbReference type="Proteomes" id="UP001305815"/>
    </source>
</evidence>
<feature type="compositionally biased region" description="Low complexity" evidence="1">
    <location>
        <begin position="23"/>
        <end position="32"/>
    </location>
</feature>
<proteinExistence type="predicted"/>
<gene>
    <name evidence="3" type="ORF">Lac1_11180</name>
</gene>
<keyword evidence="2" id="KW-0732">Signal</keyword>
<evidence type="ECO:0000313" key="3">
    <source>
        <dbReference type="EMBL" id="BDZ76935.1"/>
    </source>
</evidence>
<sequence>MKKKIATLLIAGTLSLSLIACGGESDSSSGDTTKTESTEETQSEVTYQTILDDYTKQIQDATPGLIEEYNAESADKANDLNALAELSNSKVEKLAEICNTGVEEMAELMTKNGDEYETYEEWAGKLQDVYMEYAAQITDAYTNSTSGMSTEDLMNSLESLQQ</sequence>
<dbReference type="EMBL" id="AP027742">
    <property type="protein sequence ID" value="BDZ76935.1"/>
    <property type="molecule type" value="Genomic_DNA"/>
</dbReference>
<keyword evidence="4" id="KW-1185">Reference proteome</keyword>
<dbReference type="Proteomes" id="UP001305815">
    <property type="component" value="Chromosome"/>
</dbReference>
<evidence type="ECO:0008006" key="5">
    <source>
        <dbReference type="Google" id="ProtNLM"/>
    </source>
</evidence>
<dbReference type="PROSITE" id="PS51257">
    <property type="entry name" value="PROKAR_LIPOPROTEIN"/>
    <property type="match status" value="1"/>
</dbReference>
<name>A0ABM8I1X0_9FIRM</name>
<accession>A0ABM8I1X0</accession>
<reference evidence="4" key="1">
    <citation type="journal article" date="2023" name="Int. J. Syst. Evol. Microbiol.">
        <title>Claveliimonas bilis gen. nov., sp. nov., deoxycholic acid-producing bacteria isolated from human faeces, and reclassification of Sellimonas monacensis Zenner et al. 2021 as Claveliimonas monacensis comb. nov.</title>
        <authorList>
            <person name="Hisatomi A."/>
            <person name="Kastawa N.W.E.P.G."/>
            <person name="Song I."/>
            <person name="Ohkuma M."/>
            <person name="Fukiya S."/>
            <person name="Sakamoto M."/>
        </authorList>
    </citation>
    <scope>NUCLEOTIDE SEQUENCE [LARGE SCALE GENOMIC DNA]</scope>
    <source>
        <strain evidence="4">12BBH14</strain>
    </source>
</reference>
<feature type="region of interest" description="Disordered" evidence="1">
    <location>
        <begin position="143"/>
        <end position="162"/>
    </location>
</feature>